<reference evidence="4" key="1">
    <citation type="journal article" date="2019" name="Int. J. Syst. Evol. Microbiol.">
        <title>The Global Catalogue of Microorganisms (GCM) 10K type strain sequencing project: providing services to taxonomists for standard genome sequencing and annotation.</title>
        <authorList>
            <consortium name="The Broad Institute Genomics Platform"/>
            <consortium name="The Broad Institute Genome Sequencing Center for Infectious Disease"/>
            <person name="Wu L."/>
            <person name="Ma J."/>
        </authorList>
    </citation>
    <scope>NUCLEOTIDE SEQUENCE [LARGE SCALE GENOMIC DNA]</scope>
    <source>
        <strain evidence="4">JCM 15443</strain>
    </source>
</reference>
<accession>A0ABQ2GSR7</accession>
<evidence type="ECO:0000256" key="1">
    <source>
        <dbReference type="SAM" id="MobiDB-lite"/>
    </source>
</evidence>
<dbReference type="RefSeq" id="WP_229752996.1">
    <property type="nucleotide sequence ID" value="NZ_BMOM01000012.1"/>
</dbReference>
<gene>
    <name evidence="3" type="ORF">GCM10010841_17610</name>
</gene>
<dbReference type="Proteomes" id="UP000661918">
    <property type="component" value="Unassembled WGS sequence"/>
</dbReference>
<dbReference type="EMBL" id="BMOM01000012">
    <property type="protein sequence ID" value="GGM09667.1"/>
    <property type="molecule type" value="Genomic_DNA"/>
</dbReference>
<keyword evidence="4" id="KW-1185">Reference proteome</keyword>
<organism evidence="3 4">
    <name type="scientific">Deinococcus aerophilus</name>
    <dbReference type="NCBI Taxonomy" id="522488"/>
    <lineage>
        <taxon>Bacteria</taxon>
        <taxon>Thermotogati</taxon>
        <taxon>Deinococcota</taxon>
        <taxon>Deinococci</taxon>
        <taxon>Deinococcales</taxon>
        <taxon>Deinococcaceae</taxon>
        <taxon>Deinococcus</taxon>
    </lineage>
</organism>
<feature type="signal peptide" evidence="2">
    <location>
        <begin position="1"/>
        <end position="41"/>
    </location>
</feature>
<feature type="region of interest" description="Disordered" evidence="1">
    <location>
        <begin position="116"/>
        <end position="135"/>
    </location>
</feature>
<evidence type="ECO:0000256" key="2">
    <source>
        <dbReference type="SAM" id="SignalP"/>
    </source>
</evidence>
<sequence length="135" mass="13937">MSLLSCTAPRPPGAVTRFLRRAVLGLGLLVCSGASASGASAATLTLQAGQSALVGDTRVTLLRVNDSRCPPRAQCIVAGNVAARIFVVRGSSARLYTVLLPGPTVQTAAGALRLSAATGPQEDRRPPRLTFTVKR</sequence>
<proteinExistence type="predicted"/>
<name>A0ABQ2GSR7_9DEIO</name>
<feature type="chain" id="PRO_5046146355" evidence="2">
    <location>
        <begin position="42"/>
        <end position="135"/>
    </location>
</feature>
<evidence type="ECO:0000313" key="3">
    <source>
        <dbReference type="EMBL" id="GGM09667.1"/>
    </source>
</evidence>
<keyword evidence="2" id="KW-0732">Signal</keyword>
<protein>
    <submittedName>
        <fullName evidence="3">Uncharacterized protein</fullName>
    </submittedName>
</protein>
<evidence type="ECO:0000313" key="4">
    <source>
        <dbReference type="Proteomes" id="UP000661918"/>
    </source>
</evidence>
<comment type="caution">
    <text evidence="3">The sequence shown here is derived from an EMBL/GenBank/DDBJ whole genome shotgun (WGS) entry which is preliminary data.</text>
</comment>